<evidence type="ECO:0000256" key="1">
    <source>
        <dbReference type="ARBA" id="ARBA00004651"/>
    </source>
</evidence>
<keyword evidence="5 6" id="KW-0472">Membrane</keyword>
<keyword evidence="3 6" id="KW-0812">Transmembrane</keyword>
<evidence type="ECO:0000256" key="6">
    <source>
        <dbReference type="SAM" id="Phobius"/>
    </source>
</evidence>
<gene>
    <name evidence="8" type="ORF">METZ01_LOCUS112477</name>
</gene>
<dbReference type="AlphaFoldDB" id="A0A381X5W9"/>
<feature type="transmembrane region" description="Helical" evidence="6">
    <location>
        <begin position="221"/>
        <end position="245"/>
    </location>
</feature>
<protein>
    <recommendedName>
        <fullName evidence="7">ABC3 transporter permease C-terminal domain-containing protein</fullName>
    </recommendedName>
</protein>
<sequence length="364" mass="40839">MNGFRTELIDKILGFNAHIIIKPYEKKIEGQNLNELNSLSNIIEKTMFSFNGEGILINKDDTKGILVRGYLKNDLKKINLLQEGIIDGSLDNFNKNTISIGKDLAISLNLKIDDKITLMSSSGIQTIIGTLPKQESFTISSIFNSGLAEFDQNVIFMPVEDAIPFFEASDDDLFLEIYLKKPEHVEEAKKKIQNLFSDYFVYSWADLNKSFFGALKVERNVMFIILSLIVVVAAFNIISGLTILVKNKTKEIAILRTLGVSQKSIAKIFFLVGFSIGFFATLTGVLLGVLFSHNIEKIRTLLSHLFNISLFPEEIYFLSKMPSEIDFNSILIITLCSLAITVLVSIFPSYSASKLDPIKALKYE</sequence>
<dbReference type="GO" id="GO:0044874">
    <property type="term" value="P:lipoprotein localization to outer membrane"/>
    <property type="evidence" value="ECO:0007669"/>
    <property type="project" value="TreeGrafter"/>
</dbReference>
<evidence type="ECO:0000256" key="5">
    <source>
        <dbReference type="ARBA" id="ARBA00023136"/>
    </source>
</evidence>
<dbReference type="InterPro" id="IPR003838">
    <property type="entry name" value="ABC3_permease_C"/>
</dbReference>
<feature type="transmembrane region" description="Helical" evidence="6">
    <location>
        <begin position="327"/>
        <end position="347"/>
    </location>
</feature>
<dbReference type="PANTHER" id="PTHR30489">
    <property type="entry name" value="LIPOPROTEIN-RELEASING SYSTEM TRANSMEMBRANE PROTEIN LOLE"/>
    <property type="match status" value="1"/>
</dbReference>
<organism evidence="8">
    <name type="scientific">marine metagenome</name>
    <dbReference type="NCBI Taxonomy" id="408172"/>
    <lineage>
        <taxon>unclassified sequences</taxon>
        <taxon>metagenomes</taxon>
        <taxon>ecological metagenomes</taxon>
    </lineage>
</organism>
<dbReference type="PANTHER" id="PTHR30489:SF0">
    <property type="entry name" value="LIPOPROTEIN-RELEASING SYSTEM TRANSMEMBRANE PROTEIN LOLE"/>
    <property type="match status" value="1"/>
</dbReference>
<keyword evidence="4 6" id="KW-1133">Transmembrane helix</keyword>
<dbReference type="GO" id="GO:0098797">
    <property type="term" value="C:plasma membrane protein complex"/>
    <property type="evidence" value="ECO:0007669"/>
    <property type="project" value="TreeGrafter"/>
</dbReference>
<dbReference type="EMBL" id="UINC01013877">
    <property type="protein sequence ID" value="SVA59623.1"/>
    <property type="molecule type" value="Genomic_DNA"/>
</dbReference>
<evidence type="ECO:0000313" key="8">
    <source>
        <dbReference type="EMBL" id="SVA59623.1"/>
    </source>
</evidence>
<accession>A0A381X5W9</accession>
<keyword evidence="2" id="KW-1003">Cell membrane</keyword>
<comment type="subcellular location">
    <subcellularLocation>
        <location evidence="1">Cell membrane</location>
        <topology evidence="1">Multi-pass membrane protein</topology>
    </subcellularLocation>
</comment>
<evidence type="ECO:0000259" key="7">
    <source>
        <dbReference type="Pfam" id="PF02687"/>
    </source>
</evidence>
<reference evidence="8" key="1">
    <citation type="submission" date="2018-05" db="EMBL/GenBank/DDBJ databases">
        <authorList>
            <person name="Lanie J.A."/>
            <person name="Ng W.-L."/>
            <person name="Kazmierczak K.M."/>
            <person name="Andrzejewski T.M."/>
            <person name="Davidsen T.M."/>
            <person name="Wayne K.J."/>
            <person name="Tettelin H."/>
            <person name="Glass J.I."/>
            <person name="Rusch D."/>
            <person name="Podicherti R."/>
            <person name="Tsui H.-C.T."/>
            <person name="Winkler M.E."/>
        </authorList>
    </citation>
    <scope>NUCLEOTIDE SEQUENCE</scope>
</reference>
<dbReference type="Pfam" id="PF02687">
    <property type="entry name" value="FtsX"/>
    <property type="match status" value="1"/>
</dbReference>
<evidence type="ECO:0000256" key="4">
    <source>
        <dbReference type="ARBA" id="ARBA00022989"/>
    </source>
</evidence>
<evidence type="ECO:0000256" key="3">
    <source>
        <dbReference type="ARBA" id="ARBA00022692"/>
    </source>
</evidence>
<name>A0A381X5W9_9ZZZZ</name>
<feature type="transmembrane region" description="Helical" evidence="6">
    <location>
        <begin position="265"/>
        <end position="291"/>
    </location>
</feature>
<dbReference type="InterPro" id="IPR051447">
    <property type="entry name" value="Lipoprotein-release_system"/>
</dbReference>
<proteinExistence type="predicted"/>
<evidence type="ECO:0000256" key="2">
    <source>
        <dbReference type="ARBA" id="ARBA00022475"/>
    </source>
</evidence>
<feature type="domain" description="ABC3 transporter permease C-terminal" evidence="7">
    <location>
        <begin position="224"/>
        <end position="357"/>
    </location>
</feature>